<dbReference type="AlphaFoldDB" id="A0A8J3YCP3"/>
<protein>
    <recommendedName>
        <fullName evidence="2">Endonuclease/exonuclease/phosphatase domain-containing protein</fullName>
    </recommendedName>
</protein>
<evidence type="ECO:0000313" key="4">
    <source>
        <dbReference type="Proteomes" id="UP000652013"/>
    </source>
</evidence>
<keyword evidence="4" id="KW-1185">Reference proteome</keyword>
<dbReference type="SUPFAM" id="SSF56219">
    <property type="entry name" value="DNase I-like"/>
    <property type="match status" value="1"/>
</dbReference>
<dbReference type="Pfam" id="PF03372">
    <property type="entry name" value="Exo_endo_phos"/>
    <property type="match status" value="1"/>
</dbReference>
<accession>A0A8J3YCP3</accession>
<feature type="domain" description="Endonuclease/exonuclease/phosphatase" evidence="2">
    <location>
        <begin position="29"/>
        <end position="334"/>
    </location>
</feature>
<reference evidence="3" key="1">
    <citation type="submission" date="2021-01" db="EMBL/GenBank/DDBJ databases">
        <title>Whole genome shotgun sequence of Spirilliplanes yamanashiensis NBRC 15828.</title>
        <authorList>
            <person name="Komaki H."/>
            <person name="Tamura T."/>
        </authorList>
    </citation>
    <scope>NUCLEOTIDE SEQUENCE</scope>
    <source>
        <strain evidence="3">NBRC 15828</strain>
    </source>
</reference>
<dbReference type="InterPro" id="IPR005135">
    <property type="entry name" value="Endo/exonuclease/phosphatase"/>
</dbReference>
<dbReference type="Proteomes" id="UP000652013">
    <property type="component" value="Unassembled WGS sequence"/>
</dbReference>
<feature type="region of interest" description="Disordered" evidence="1">
    <location>
        <begin position="310"/>
        <end position="343"/>
    </location>
</feature>
<dbReference type="GO" id="GO:0003824">
    <property type="term" value="F:catalytic activity"/>
    <property type="evidence" value="ECO:0007669"/>
    <property type="project" value="InterPro"/>
</dbReference>
<evidence type="ECO:0000313" key="3">
    <source>
        <dbReference type="EMBL" id="GIJ05484.1"/>
    </source>
</evidence>
<dbReference type="Gene3D" id="3.60.10.10">
    <property type="entry name" value="Endonuclease/exonuclease/phosphatase"/>
    <property type="match status" value="1"/>
</dbReference>
<comment type="caution">
    <text evidence="3">The sequence shown here is derived from an EMBL/GenBank/DDBJ whole genome shotgun (WGS) entry which is preliminary data.</text>
</comment>
<organism evidence="3 4">
    <name type="scientific">Spirilliplanes yamanashiensis</name>
    <dbReference type="NCBI Taxonomy" id="42233"/>
    <lineage>
        <taxon>Bacteria</taxon>
        <taxon>Bacillati</taxon>
        <taxon>Actinomycetota</taxon>
        <taxon>Actinomycetes</taxon>
        <taxon>Micromonosporales</taxon>
        <taxon>Micromonosporaceae</taxon>
        <taxon>Spirilliplanes</taxon>
    </lineage>
</organism>
<dbReference type="PANTHER" id="PTHR42834:SF1">
    <property type="entry name" value="ENDONUCLEASE_EXONUCLEASE_PHOSPHATASE FAMILY PROTEIN (AFU_ORTHOLOGUE AFUA_3G09210)"/>
    <property type="match status" value="1"/>
</dbReference>
<gene>
    <name evidence="3" type="ORF">Sya03_48360</name>
</gene>
<sequence length="343" mass="35483">MSSVHISGQSLIRLPPARPRRSLAGVRAGTWNLENLFRPGEAGGPADDAAYKAKLTALAGTIADAGLDLVGVQEVGSAGAAADLAAQLGAGWRVLLSERFEPRRPIRVGVLTRLSAGIVADVSAFPPPLAGVQAGDDGALTTGAGRGALAVRTAGPGAVTVIVCHLKSKLLSYPAAPGRSRFAPRDEGERARVAAYALYRRTAEAVMVRGLADAVLGGRGRTERVVLMGDLNDETGAATTQLLQGPPGSEIGTGGFDRPDAGDGARLWNLAGRIAPERRWSRVYRSRPELIDHLLVSHALLPHVSAVDALVDRPPPPSIGDDPGARRGAPGSDHAPVVATLTL</sequence>
<dbReference type="EMBL" id="BOOY01000033">
    <property type="protein sequence ID" value="GIJ05484.1"/>
    <property type="molecule type" value="Genomic_DNA"/>
</dbReference>
<dbReference type="PANTHER" id="PTHR42834">
    <property type="entry name" value="ENDONUCLEASE/EXONUCLEASE/PHOSPHATASE FAMILY PROTEIN (AFU_ORTHOLOGUE AFUA_3G09210)"/>
    <property type="match status" value="1"/>
</dbReference>
<evidence type="ECO:0000259" key="2">
    <source>
        <dbReference type="Pfam" id="PF03372"/>
    </source>
</evidence>
<dbReference type="InterPro" id="IPR036691">
    <property type="entry name" value="Endo/exonu/phosph_ase_sf"/>
</dbReference>
<evidence type="ECO:0000256" key="1">
    <source>
        <dbReference type="SAM" id="MobiDB-lite"/>
    </source>
</evidence>
<name>A0A8J3YCP3_9ACTN</name>
<proteinExistence type="predicted"/>